<dbReference type="PANTHER" id="PTHR15565:SF0">
    <property type="entry name" value="PROTEIN AATF"/>
    <property type="match status" value="1"/>
</dbReference>
<keyword evidence="3" id="KW-1185">Reference proteome</keyword>
<feature type="region of interest" description="Disordered" evidence="1">
    <location>
        <begin position="2026"/>
        <end position="2050"/>
    </location>
</feature>
<dbReference type="Pfam" id="PF08164">
    <property type="entry name" value="TRAUB"/>
    <property type="match status" value="1"/>
</dbReference>
<dbReference type="Proteomes" id="UP000095280">
    <property type="component" value="Unplaced"/>
</dbReference>
<evidence type="ECO:0000313" key="3">
    <source>
        <dbReference type="Proteomes" id="UP000095280"/>
    </source>
</evidence>
<feature type="region of interest" description="Disordered" evidence="1">
    <location>
        <begin position="327"/>
        <end position="346"/>
    </location>
</feature>
<proteinExistence type="predicted"/>
<organism evidence="3 4">
    <name type="scientific">Macrostomum lignano</name>
    <dbReference type="NCBI Taxonomy" id="282301"/>
    <lineage>
        <taxon>Eukaryota</taxon>
        <taxon>Metazoa</taxon>
        <taxon>Spiralia</taxon>
        <taxon>Lophotrochozoa</taxon>
        <taxon>Platyhelminthes</taxon>
        <taxon>Rhabditophora</taxon>
        <taxon>Macrostomorpha</taxon>
        <taxon>Macrostomida</taxon>
        <taxon>Macrostomidae</taxon>
        <taxon>Macrostomum</taxon>
    </lineage>
</organism>
<evidence type="ECO:0000256" key="1">
    <source>
        <dbReference type="SAM" id="MobiDB-lite"/>
    </source>
</evidence>
<feature type="region of interest" description="Disordered" evidence="1">
    <location>
        <begin position="1"/>
        <end position="47"/>
    </location>
</feature>
<name>A0A1I8FY89_9PLAT</name>
<reference evidence="4" key="1">
    <citation type="submission" date="2016-11" db="UniProtKB">
        <authorList>
            <consortium name="WormBaseParasite"/>
        </authorList>
    </citation>
    <scope>IDENTIFICATION</scope>
</reference>
<feature type="compositionally biased region" description="Low complexity" evidence="1">
    <location>
        <begin position="1817"/>
        <end position="1826"/>
    </location>
</feature>
<sequence length="2184" mass="229742">IKEAANLSSASRRRFSGSGSDSNQSRQAAGTSPGGSGSRKQKKAVERRAAWSLPWRCKAWRISSSVMDLARGADEQVAAAHLVQADGHQGLPARLLLGDAPAQINLINCARFQFSGIEHRRGGRSALVNREKKLTSSSSTNILRHSRLSWGNRHLVSRSRSPCISRKVDEMNTRDTRQRGIWHTRGSGASTCDRGPPPPPPLTPGRFCGKLEINIHEQQVGIHSLPVAPQEGLDPGVHGPVGVGQQQQGVHLLATSQQAVQDHVVKILQDAAFAEADLRHARGGGHLHRRLQGLAVPGDPVDHVAAEARHGLLSLLLLPVAAAATASAPSTSATTATTTAATSPTGLRRSWTRRRCRLLGQLGNGLLCEWRWIAVGCLRHRQAHPLARPGGVKLAGQAGLVELGQTVRVALADQGHHVIDWPIDVQLPDKLLQGEKLLPALLGPRTLVGLGLSIEIHLLPDEVPASVSVCVAAAAVAAVNGGVPCRHCGSNRCAGACTAGASTTATAATTATTATTATGSDGGLRRRRRCSGRVGAPPAPSAASATASDIPAASAAAPPESRSGSGSCLTVGLLGLLLHGLLLVVLAQLVGVEVRELRDHRLAQRGGQGAPAQRPVVEGLVDFGHLNPVGGQGHGRREVLFDVGPRQVGHGGVGQQEVGRSADVQLLAGEQRHLQDELRIARCAFVATALSGDGVRQLHQLTAQAVLGVLERGEEGRGLDGVQQGFTREGAQPFASNLGEFQSAVVGRGFLGVYTAGHALGAALVVRMAELNRSLSSLVDTPRVVEIPARLVVVAAEVAAPRWPLAAGGAVRNAVEVPRLSCRLSDVDAPLGRLAARLEPPPVSTDGRVVDRAVDDSRLVPKPLVEPMVGAVADAGLSPKLVFSFGGMASLELRTEDVRDNLVLSDIAILAETHWHELLHIRVKLQSVLDIVNVLPVGHVDAIESPELKDHASNALSDARSLACLYAQRVLGAPLDSTAAEEAAWPSSLEAQLEERQRALLAWHEPVLADWHERASLASVGGGGGINKLAQHPVQRLQALLADRERLIARSRLNRCHLRPLRLPGSDLQQPASEPMDTSDPDVVGDQPEAKLSDPPESDSRIYDDSDLYKLTLLDFVHSRTAGLTDPAALGQEFARLQQLRRRLRKRANVDTRASKARRLRYLEMPRLVGFATASEPPGQLTEGQRRELAAGQVRLSPWSNVEVAPQSSTLVPGQASLQEPLVDRQAPRHMAVARLRKAPEAPAACALDRCADGLLDHRRTGKRKTQPQSIPALGPLVHELHHSGIVLAQNDVTFGHLAGQLGEVHFAQALRAVPATSTGGAVDFGAHFERVGPGASLLEGVSAPVQQQADGLDGALALYGQVQRAEPVRVSRLRICSTVQQLAEHQGILARFRGAAAAAEPAASTVKRLGAVPEAQLAQDVRHRSPVGVSGIQHRSRLLLNAAGHKESQQVHEHLHVAAAGAQVQQGAAVLRRGQHRPHSVGQQQLAGLEAASQDCVAQRVHAFGVHPADHARVGLPGRFDQRALFALVGVARGFEQAGETGQVVNALLNDEVLEAGAPLVVAAVQQVGRLQAGCGEQQLGQAALSGGVGQCQNRLAARIRRRRQAAAEQSGRQLGVARPHRVEQRVLAVGIQPAGLDAEQLALLGDANCFATVAEPQAALCMSRVRPALSRGSSEVPAREVLNQRPAVRLGRVESRAATVGVDGGFGQAVVAEVGPQLLQHRRLAAGIRRCQRQHQQGDAAVVGCRLEARRAIEQVEEVRGAALHRVEIGVATLGVLQEDLLLWDLAGRGEPRGIDSCHQPRSCRQPMPPPSPSPSAGAESAESGPRDRARTQKNSRPSSPLALAFAFAVSVAAANRNRQIVGLRHLGEEHRRLGVAALAGQLQQAAPSLGKILPVGHGCASHADELMQQLLILGPDSQGQGALAGRVDGGQVHQRGQRVSAAQQEVHQSPVAAGDAGHEQPVRCLLGRQSAVQQQLQQVRLRIGDAVKKRVSTFGVASPNPVAVLIVAVAPRCAAGRRAVRQVAGDSAEPPSSAGAGAQEPLKRRQAAALDSGAAVATVASGQRGLRGRRKQQVEQLVAGALVGGSISGLVPSLPSASSAHPGAHQQAQAVQGAGRAAVVSGRLAGHVATIHASSVAQQQLDDGLGAGEAGDHQRGDAGRVRQVEVGAAADEQLGRGHVTF</sequence>
<dbReference type="InterPro" id="IPR039223">
    <property type="entry name" value="AATF/Bfr2"/>
</dbReference>
<accession>A0A1I8FY89</accession>
<feature type="domain" description="Apoptosis-antagonizing transcription factor C-terminal" evidence="2">
    <location>
        <begin position="1109"/>
        <end position="1190"/>
    </location>
</feature>
<feature type="compositionally biased region" description="Basic and acidic residues" evidence="1">
    <location>
        <begin position="1088"/>
        <end position="1101"/>
    </location>
</feature>
<feature type="region of interest" description="Disordered" evidence="1">
    <location>
        <begin position="515"/>
        <end position="564"/>
    </location>
</feature>
<evidence type="ECO:0000259" key="2">
    <source>
        <dbReference type="Pfam" id="PF08164"/>
    </source>
</evidence>
<feature type="compositionally biased region" description="Low complexity" evidence="1">
    <location>
        <begin position="2026"/>
        <end position="2041"/>
    </location>
</feature>
<dbReference type="InterPro" id="IPR012617">
    <property type="entry name" value="AATF_C"/>
</dbReference>
<feature type="compositionally biased region" description="Low complexity" evidence="1">
    <location>
        <begin position="532"/>
        <end position="564"/>
    </location>
</feature>
<feature type="region of interest" description="Disordered" evidence="1">
    <location>
        <begin position="1062"/>
        <end position="1101"/>
    </location>
</feature>
<protein>
    <submittedName>
        <fullName evidence="4">TRAUB domain-containing protein</fullName>
    </submittedName>
</protein>
<feature type="region of interest" description="Disordered" evidence="1">
    <location>
        <begin position="1796"/>
        <end position="1840"/>
    </location>
</feature>
<evidence type="ECO:0000313" key="4">
    <source>
        <dbReference type="WBParaSite" id="maker-uti_cns_0000286-snap-gene-0.4-mRNA-1"/>
    </source>
</evidence>
<dbReference type="GO" id="GO:0005730">
    <property type="term" value="C:nucleolus"/>
    <property type="evidence" value="ECO:0007669"/>
    <property type="project" value="TreeGrafter"/>
</dbReference>
<dbReference type="WBParaSite" id="maker-uti_cns_0000286-snap-gene-0.4-mRNA-1">
    <property type="protein sequence ID" value="maker-uti_cns_0000286-snap-gene-0.4-mRNA-1"/>
    <property type="gene ID" value="maker-uti_cns_0000286-snap-gene-0.4"/>
</dbReference>
<dbReference type="PANTHER" id="PTHR15565">
    <property type="entry name" value="AATF PROTEIN APOPTOSIS ANTAGONIZING TRANSCRIPTION FACTOR"/>
    <property type="match status" value="1"/>
</dbReference>